<name>A0A7R8V0F5_HERIL</name>
<keyword evidence="1 6" id="KW-0645">Protease</keyword>
<dbReference type="InterPro" id="IPR024079">
    <property type="entry name" value="MetalloPept_cat_dom_sf"/>
</dbReference>
<keyword evidence="7" id="KW-0732">Signal</keyword>
<feature type="signal peptide" evidence="7">
    <location>
        <begin position="1"/>
        <end position="18"/>
    </location>
</feature>
<evidence type="ECO:0000256" key="4">
    <source>
        <dbReference type="ARBA" id="ARBA00022833"/>
    </source>
</evidence>
<dbReference type="PANTHER" id="PTHR10127:SF780">
    <property type="entry name" value="METALLOENDOPEPTIDASE"/>
    <property type="match status" value="1"/>
</dbReference>
<dbReference type="InterPro" id="IPR001506">
    <property type="entry name" value="Peptidase_M12A"/>
</dbReference>
<dbReference type="PANTHER" id="PTHR10127">
    <property type="entry name" value="DISCOIDIN, CUB, EGF, LAMININ , AND ZINC METALLOPROTEASE DOMAIN CONTAINING"/>
    <property type="match status" value="1"/>
</dbReference>
<dbReference type="GO" id="GO:0006508">
    <property type="term" value="P:proteolysis"/>
    <property type="evidence" value="ECO:0007669"/>
    <property type="project" value="UniProtKB-KW"/>
</dbReference>
<dbReference type="InParanoid" id="A0A7R8V0F5"/>
<feature type="domain" description="Peptidase M12A" evidence="8">
    <location>
        <begin position="54"/>
        <end position="249"/>
    </location>
</feature>
<dbReference type="OrthoDB" id="291007at2759"/>
<evidence type="ECO:0000256" key="5">
    <source>
        <dbReference type="ARBA" id="ARBA00023049"/>
    </source>
</evidence>
<dbReference type="EMBL" id="LR899012">
    <property type="protein sequence ID" value="CAD7089289.1"/>
    <property type="molecule type" value="Genomic_DNA"/>
</dbReference>
<evidence type="ECO:0000256" key="2">
    <source>
        <dbReference type="ARBA" id="ARBA00022723"/>
    </source>
</evidence>
<evidence type="ECO:0000313" key="9">
    <source>
        <dbReference type="EMBL" id="CAD7089289.1"/>
    </source>
</evidence>
<sequence length="255" mass="29166">MLVFSLSLVLFAVTAVNSYPTKDNRLLAVRKIPTEKEMILEENDILPVPVQPRNGLKSDRYRWPDAVVYYEFDSVFDDKQRTLIREAFNEVEHVTCVKFQPRLDVNKDYVYISGEDSGCNSHVGRIGGKQTMNLKLDGCLYIGTIIHESLHSLGFKHEHMASNRDDYILVETENISTQYLYAFEKLSPLYITDFGVPYDYNSIMHYAEKAFTKNGKSTIVPLTSGAKIGQRLGLSINDIRKINLMYKCPASQYLN</sequence>
<comment type="caution">
    <text evidence="6">Lacks conserved residue(s) required for the propagation of feature annotation.</text>
</comment>
<evidence type="ECO:0000256" key="6">
    <source>
        <dbReference type="PROSITE-ProRule" id="PRU01211"/>
    </source>
</evidence>
<protein>
    <recommendedName>
        <fullName evidence="7">Metalloendopeptidase</fullName>
        <ecNumber evidence="7">3.4.24.-</ecNumber>
    </recommendedName>
</protein>
<proteinExistence type="predicted"/>
<evidence type="ECO:0000259" key="8">
    <source>
        <dbReference type="PROSITE" id="PS51864"/>
    </source>
</evidence>
<keyword evidence="3 6" id="KW-0378">Hydrolase</keyword>
<keyword evidence="10" id="KW-1185">Reference proteome</keyword>
<keyword evidence="5 6" id="KW-0482">Metalloprotease</keyword>
<dbReference type="GO" id="GO:0004222">
    <property type="term" value="F:metalloendopeptidase activity"/>
    <property type="evidence" value="ECO:0007669"/>
    <property type="project" value="UniProtKB-UniRule"/>
</dbReference>
<keyword evidence="4 6" id="KW-0862">Zinc</keyword>
<dbReference type="InterPro" id="IPR034035">
    <property type="entry name" value="Astacin-like_dom"/>
</dbReference>
<evidence type="ECO:0000256" key="7">
    <source>
        <dbReference type="RuleBase" id="RU361183"/>
    </source>
</evidence>
<feature type="chain" id="PRO_5031611099" description="Metalloendopeptidase" evidence="7">
    <location>
        <begin position="19"/>
        <end position="255"/>
    </location>
</feature>
<evidence type="ECO:0000256" key="3">
    <source>
        <dbReference type="ARBA" id="ARBA00022801"/>
    </source>
</evidence>
<dbReference type="SMART" id="SM00235">
    <property type="entry name" value="ZnMc"/>
    <property type="match status" value="1"/>
</dbReference>
<dbReference type="SUPFAM" id="SSF55486">
    <property type="entry name" value="Metalloproteases ('zincins'), catalytic domain"/>
    <property type="match status" value="1"/>
</dbReference>
<comment type="cofactor">
    <cofactor evidence="6 7">
        <name>Zn(2+)</name>
        <dbReference type="ChEBI" id="CHEBI:29105"/>
    </cofactor>
    <text evidence="6 7">Binds 1 zinc ion per subunit.</text>
</comment>
<dbReference type="OMA" id="HEHMASN"/>
<evidence type="ECO:0000313" key="10">
    <source>
        <dbReference type="Proteomes" id="UP000594454"/>
    </source>
</evidence>
<keyword evidence="2 6" id="KW-0479">Metal-binding</keyword>
<feature type="binding site" evidence="6">
    <location>
        <position position="151"/>
    </location>
    <ligand>
        <name>Zn(2+)</name>
        <dbReference type="ChEBI" id="CHEBI:29105"/>
        <note>catalytic</note>
    </ligand>
</feature>
<dbReference type="Proteomes" id="UP000594454">
    <property type="component" value="Chromosome 4"/>
</dbReference>
<feature type="binding site" evidence="6">
    <location>
        <position position="147"/>
    </location>
    <ligand>
        <name>Zn(2+)</name>
        <dbReference type="ChEBI" id="CHEBI:29105"/>
        <note>catalytic</note>
    </ligand>
</feature>
<accession>A0A7R8V0F5</accession>
<reference evidence="9 10" key="1">
    <citation type="submission" date="2020-11" db="EMBL/GenBank/DDBJ databases">
        <authorList>
            <person name="Wallbank WR R."/>
            <person name="Pardo Diaz C."/>
            <person name="Kozak K."/>
            <person name="Martin S."/>
            <person name="Jiggins C."/>
            <person name="Moest M."/>
            <person name="Warren A I."/>
            <person name="Generalovic N T."/>
            <person name="Byers J.R.P. K."/>
            <person name="Montejo-Kovacevich G."/>
            <person name="Yen C E."/>
        </authorList>
    </citation>
    <scope>NUCLEOTIDE SEQUENCE [LARGE SCALE GENOMIC DNA]</scope>
</reference>
<dbReference type="PRINTS" id="PR00480">
    <property type="entry name" value="ASTACIN"/>
</dbReference>
<dbReference type="Gene3D" id="3.40.390.10">
    <property type="entry name" value="Collagenase (Catalytic Domain)"/>
    <property type="match status" value="1"/>
</dbReference>
<feature type="binding site" evidence="6">
    <location>
        <position position="157"/>
    </location>
    <ligand>
        <name>Zn(2+)</name>
        <dbReference type="ChEBI" id="CHEBI:29105"/>
        <note>catalytic</note>
    </ligand>
</feature>
<feature type="active site" evidence="6">
    <location>
        <position position="148"/>
    </location>
</feature>
<dbReference type="AlphaFoldDB" id="A0A7R8V0F5"/>
<dbReference type="Pfam" id="PF01400">
    <property type="entry name" value="Astacin"/>
    <property type="match status" value="1"/>
</dbReference>
<gene>
    <name evidence="9" type="ORF">HERILL_LOCUS11850</name>
</gene>
<dbReference type="InterPro" id="IPR006026">
    <property type="entry name" value="Peptidase_Metallo"/>
</dbReference>
<organism evidence="9 10">
    <name type="scientific">Hermetia illucens</name>
    <name type="common">Black soldier fly</name>
    <dbReference type="NCBI Taxonomy" id="343691"/>
    <lineage>
        <taxon>Eukaryota</taxon>
        <taxon>Metazoa</taxon>
        <taxon>Ecdysozoa</taxon>
        <taxon>Arthropoda</taxon>
        <taxon>Hexapoda</taxon>
        <taxon>Insecta</taxon>
        <taxon>Pterygota</taxon>
        <taxon>Neoptera</taxon>
        <taxon>Endopterygota</taxon>
        <taxon>Diptera</taxon>
        <taxon>Brachycera</taxon>
        <taxon>Stratiomyomorpha</taxon>
        <taxon>Stratiomyidae</taxon>
        <taxon>Hermetiinae</taxon>
        <taxon>Hermetia</taxon>
    </lineage>
</organism>
<dbReference type="CDD" id="cd04280">
    <property type="entry name" value="ZnMc_astacin_like"/>
    <property type="match status" value="1"/>
</dbReference>
<dbReference type="EC" id="3.4.24.-" evidence="7"/>
<dbReference type="GO" id="GO:0008270">
    <property type="term" value="F:zinc ion binding"/>
    <property type="evidence" value="ECO:0007669"/>
    <property type="project" value="UniProtKB-UniRule"/>
</dbReference>
<dbReference type="PROSITE" id="PS51864">
    <property type="entry name" value="ASTACIN"/>
    <property type="match status" value="1"/>
</dbReference>
<evidence type="ECO:0000256" key="1">
    <source>
        <dbReference type="ARBA" id="ARBA00022670"/>
    </source>
</evidence>